<dbReference type="CDD" id="cd00845">
    <property type="entry name" value="MPP_UshA_N_like"/>
    <property type="match status" value="1"/>
</dbReference>
<keyword evidence="5" id="KW-1185">Reference proteome</keyword>
<dbReference type="PRINTS" id="PR01607">
    <property type="entry name" value="APYRASEFAMLY"/>
</dbReference>
<comment type="caution">
    <text evidence="4">The sequence shown here is derived from an EMBL/GenBank/DDBJ whole genome shotgun (WGS) entry which is preliminary data.</text>
</comment>
<dbReference type="SUPFAM" id="SSF56300">
    <property type="entry name" value="Metallo-dependent phosphatases"/>
    <property type="match status" value="1"/>
</dbReference>
<dbReference type="Pfam" id="PF00149">
    <property type="entry name" value="Metallophos"/>
    <property type="match status" value="1"/>
</dbReference>
<dbReference type="InterPro" id="IPR029052">
    <property type="entry name" value="Metallo-depent_PP-like"/>
</dbReference>
<dbReference type="GO" id="GO:0030288">
    <property type="term" value="C:outer membrane-bounded periplasmic space"/>
    <property type="evidence" value="ECO:0007669"/>
    <property type="project" value="TreeGrafter"/>
</dbReference>
<protein>
    <submittedName>
        <fullName evidence="4">5'-nucleotidase</fullName>
    </submittedName>
</protein>
<dbReference type="PROSITE" id="PS00785">
    <property type="entry name" value="5_NUCLEOTIDASE_1"/>
    <property type="match status" value="1"/>
</dbReference>
<gene>
    <name evidence="4" type="ORF">SAMN05444420_10648</name>
</gene>
<dbReference type="GO" id="GO:0046872">
    <property type="term" value="F:metal ion binding"/>
    <property type="evidence" value="ECO:0007669"/>
    <property type="project" value="InterPro"/>
</dbReference>
<dbReference type="RefSeq" id="WP_009642653.1">
    <property type="nucleotide sequence ID" value="NZ_CAUUXI010000021.1"/>
</dbReference>
<evidence type="ECO:0000256" key="1">
    <source>
        <dbReference type="ARBA" id="ARBA00006654"/>
    </source>
</evidence>
<accession>A0A1H2XYP6</accession>
<comment type="similarity">
    <text evidence="1 2">Belongs to the 5'-nucleotidase family.</text>
</comment>
<proteinExistence type="inferred from homology"/>
<name>A0A1H2XYP6_9FLAO</name>
<keyword evidence="2" id="KW-0378">Hydrolase</keyword>
<dbReference type="GO" id="GO:0016788">
    <property type="term" value="F:hydrolase activity, acting on ester bonds"/>
    <property type="evidence" value="ECO:0007669"/>
    <property type="project" value="InterPro"/>
</dbReference>
<organism evidence="4 5">
    <name type="scientific">Capnocytophaga granulosa</name>
    <dbReference type="NCBI Taxonomy" id="45242"/>
    <lineage>
        <taxon>Bacteria</taxon>
        <taxon>Pseudomonadati</taxon>
        <taxon>Bacteroidota</taxon>
        <taxon>Flavobacteriia</taxon>
        <taxon>Flavobacteriales</taxon>
        <taxon>Flavobacteriaceae</taxon>
        <taxon>Capnocytophaga</taxon>
    </lineage>
</organism>
<evidence type="ECO:0000313" key="5">
    <source>
        <dbReference type="Proteomes" id="UP000182771"/>
    </source>
</evidence>
<sequence length="307" mass="34926">MERRNFVRNIGAGALFLGLGGVSYAFDRDKNKDKLKKHKKHITILHTNDTHSHIDPMPTDDPHYPDKGGVARRAVLIEQVRKENPNTLLFDAGDIFQGTPYFNYYGGELEFRLMSMLKYDAATFGNHDFDNGIEGLLFQMPHAKFDFISSNYDFTNTVLEGKTKPYKVFEVDEVRIGVYGLGVELKGLVTKELYRETKYLDPVEIAIDMEKKLRKTENCDIVICLSHLGFQYRTDKVCDLTIAKKTSETDLIIGGHTHTFMSEPVIVKNKANREILINQVGCYGINLGRIDFYLDNKITTSGVQILV</sequence>
<keyword evidence="2" id="KW-0547">Nucleotide-binding</keyword>
<dbReference type="InterPro" id="IPR006179">
    <property type="entry name" value="5_nucleotidase/apyrase"/>
</dbReference>
<dbReference type="Gene3D" id="3.60.21.10">
    <property type="match status" value="1"/>
</dbReference>
<dbReference type="InterPro" id="IPR006146">
    <property type="entry name" value="5'-Nucleotdase_CS"/>
</dbReference>
<dbReference type="OrthoDB" id="9775118at2"/>
<dbReference type="EMBL" id="FNND01000006">
    <property type="protein sequence ID" value="SDW98073.1"/>
    <property type="molecule type" value="Genomic_DNA"/>
</dbReference>
<evidence type="ECO:0000256" key="2">
    <source>
        <dbReference type="RuleBase" id="RU362119"/>
    </source>
</evidence>
<dbReference type="GO" id="GO:0000166">
    <property type="term" value="F:nucleotide binding"/>
    <property type="evidence" value="ECO:0007669"/>
    <property type="project" value="UniProtKB-KW"/>
</dbReference>
<dbReference type="InterPro" id="IPR004843">
    <property type="entry name" value="Calcineurin-like_PHP"/>
</dbReference>
<feature type="domain" description="Calcineurin-like phosphoesterase" evidence="3">
    <location>
        <begin position="43"/>
        <end position="259"/>
    </location>
</feature>
<dbReference type="Proteomes" id="UP000182771">
    <property type="component" value="Unassembled WGS sequence"/>
</dbReference>
<dbReference type="GO" id="GO:0009166">
    <property type="term" value="P:nucleotide catabolic process"/>
    <property type="evidence" value="ECO:0007669"/>
    <property type="project" value="InterPro"/>
</dbReference>
<dbReference type="AlphaFoldDB" id="A0A1H2XYP6"/>
<evidence type="ECO:0000313" key="4">
    <source>
        <dbReference type="EMBL" id="SDW98073.1"/>
    </source>
</evidence>
<dbReference type="PANTHER" id="PTHR11575:SF24">
    <property type="entry name" value="5'-NUCLEOTIDASE"/>
    <property type="match status" value="1"/>
</dbReference>
<reference evidence="4 5" key="1">
    <citation type="submission" date="2016-10" db="EMBL/GenBank/DDBJ databases">
        <authorList>
            <person name="Varghese N."/>
            <person name="Submissions S."/>
        </authorList>
    </citation>
    <scope>NUCLEOTIDE SEQUENCE [LARGE SCALE GENOMIC DNA]</scope>
    <source>
        <strain evidence="4 5">DSM 11449</strain>
    </source>
</reference>
<dbReference type="PANTHER" id="PTHR11575">
    <property type="entry name" value="5'-NUCLEOTIDASE-RELATED"/>
    <property type="match status" value="1"/>
</dbReference>
<dbReference type="GeneID" id="85018279"/>
<evidence type="ECO:0000259" key="3">
    <source>
        <dbReference type="Pfam" id="PF00149"/>
    </source>
</evidence>